<comment type="caution">
    <text evidence="1">The sequence shown here is derived from an EMBL/GenBank/DDBJ whole genome shotgun (WGS) entry which is preliminary data.</text>
</comment>
<protein>
    <submittedName>
        <fullName evidence="1">10646_t:CDS:1</fullName>
    </submittedName>
</protein>
<proteinExistence type="predicted"/>
<sequence>MVGMKYKNLSLPSSAPQPRLTCSFGNIASHYKRHTLGCPMTNIWKRLVIGVATIEMTKLLE</sequence>
<dbReference type="AlphaFoldDB" id="A0A9N9ANM3"/>
<accession>A0A9N9ANM3</accession>
<evidence type="ECO:0000313" key="2">
    <source>
        <dbReference type="Proteomes" id="UP000789375"/>
    </source>
</evidence>
<keyword evidence="2" id="KW-1185">Reference proteome</keyword>
<dbReference type="EMBL" id="CAJVPP010001132">
    <property type="protein sequence ID" value="CAG8536076.1"/>
    <property type="molecule type" value="Genomic_DNA"/>
</dbReference>
<gene>
    <name evidence="1" type="ORF">FMOSSE_LOCUS5747</name>
</gene>
<organism evidence="1 2">
    <name type="scientific">Funneliformis mosseae</name>
    <name type="common">Endomycorrhizal fungus</name>
    <name type="synonym">Glomus mosseae</name>
    <dbReference type="NCBI Taxonomy" id="27381"/>
    <lineage>
        <taxon>Eukaryota</taxon>
        <taxon>Fungi</taxon>
        <taxon>Fungi incertae sedis</taxon>
        <taxon>Mucoromycota</taxon>
        <taxon>Glomeromycotina</taxon>
        <taxon>Glomeromycetes</taxon>
        <taxon>Glomerales</taxon>
        <taxon>Glomeraceae</taxon>
        <taxon>Funneliformis</taxon>
    </lineage>
</organism>
<dbReference type="Proteomes" id="UP000789375">
    <property type="component" value="Unassembled WGS sequence"/>
</dbReference>
<evidence type="ECO:0000313" key="1">
    <source>
        <dbReference type="EMBL" id="CAG8536076.1"/>
    </source>
</evidence>
<name>A0A9N9ANM3_FUNMO</name>
<reference evidence="1" key="1">
    <citation type="submission" date="2021-06" db="EMBL/GenBank/DDBJ databases">
        <authorList>
            <person name="Kallberg Y."/>
            <person name="Tangrot J."/>
            <person name="Rosling A."/>
        </authorList>
    </citation>
    <scope>NUCLEOTIDE SEQUENCE</scope>
    <source>
        <strain evidence="1">87-6 pot B 2015</strain>
    </source>
</reference>